<dbReference type="GO" id="GO:0005737">
    <property type="term" value="C:cytoplasm"/>
    <property type="evidence" value="ECO:0007669"/>
    <property type="project" value="UniProtKB-SubCell"/>
</dbReference>
<dbReference type="SUPFAM" id="SSF52317">
    <property type="entry name" value="Class I glutamine amidotransferase-like"/>
    <property type="match status" value="1"/>
</dbReference>
<evidence type="ECO:0000256" key="3">
    <source>
        <dbReference type="ARBA" id="ARBA00022605"/>
    </source>
</evidence>
<evidence type="ECO:0000313" key="13">
    <source>
        <dbReference type="EMBL" id="PZV81476.1"/>
    </source>
</evidence>
<comment type="pathway">
    <text evidence="1 10">Amino-acid biosynthesis; L-histidine biosynthesis; L-histidine from 5-phospho-alpha-D-ribose 1-diphosphate: step 5/9.</text>
</comment>
<evidence type="ECO:0000259" key="12">
    <source>
        <dbReference type="Pfam" id="PF00117"/>
    </source>
</evidence>
<feature type="active site" evidence="10 11">
    <location>
        <position position="186"/>
    </location>
</feature>
<keyword evidence="6 10" id="KW-0368">Histidine biosynthesis</keyword>
<dbReference type="AlphaFoldDB" id="A0A326RYQ1"/>
<dbReference type="CDD" id="cd01748">
    <property type="entry name" value="GATase1_IGP_Synthase"/>
    <property type="match status" value="1"/>
</dbReference>
<comment type="caution">
    <text evidence="13">The sequence shown here is derived from an EMBL/GenBank/DDBJ whole genome shotgun (WGS) entry which is preliminary data.</text>
</comment>
<dbReference type="Gene3D" id="3.40.50.880">
    <property type="match status" value="1"/>
</dbReference>
<feature type="active site" description="Nucleophile" evidence="10 11">
    <location>
        <position position="80"/>
    </location>
</feature>
<sequence>MIGIVNYGSGNIQAIANIYNRQNIPFEVIENPNDLNKADKLILPGVGAFDATMSQLETSGLKAALDDEVLVKRKPVMGVCVGMQILAESSEEGNLPGLGWIKGKVKKFDISKLNEKPYLPHMGWNTVESTVDHPLFHQLDHELGFYFVHSYYFEPSQDSDILGTSHYGEIFASAVFHDHIFGMQFHPEKSHSNGVQLLSNFAKL</sequence>
<dbReference type="PIRSF" id="PIRSF000495">
    <property type="entry name" value="Amidotransf_hisH"/>
    <property type="match status" value="1"/>
</dbReference>
<evidence type="ECO:0000256" key="7">
    <source>
        <dbReference type="ARBA" id="ARBA00023239"/>
    </source>
</evidence>
<protein>
    <recommendedName>
        <fullName evidence="10">Imidazole glycerol phosphate synthase subunit HisH</fullName>
        <ecNumber evidence="10">4.3.2.10</ecNumber>
    </recommendedName>
    <alternativeName>
        <fullName evidence="10">IGP synthase glutaminase subunit</fullName>
        <ecNumber evidence="10">3.5.1.2</ecNumber>
    </alternativeName>
    <alternativeName>
        <fullName evidence="10">IGP synthase subunit HisH</fullName>
    </alternativeName>
    <alternativeName>
        <fullName evidence="10">ImGP synthase subunit HisH</fullName>
        <shortName evidence="10">IGPS subunit HisH</shortName>
    </alternativeName>
</protein>
<gene>
    <name evidence="10" type="primary">hisH</name>
    <name evidence="13" type="ORF">CLV31_1107</name>
</gene>
<comment type="subunit">
    <text evidence="2 10">Heterodimer of HisH and HisF.</text>
</comment>
<proteinExistence type="inferred from homology"/>
<dbReference type="EC" id="3.5.1.2" evidence="10"/>
<accession>A0A326RYQ1</accession>
<evidence type="ECO:0000256" key="9">
    <source>
        <dbReference type="ARBA" id="ARBA00049534"/>
    </source>
</evidence>
<evidence type="ECO:0000256" key="5">
    <source>
        <dbReference type="ARBA" id="ARBA00022962"/>
    </source>
</evidence>
<dbReference type="Proteomes" id="UP000248917">
    <property type="component" value="Unassembled WGS sequence"/>
</dbReference>
<organism evidence="13 14">
    <name type="scientific">Algoriphagus aquaeductus</name>
    <dbReference type="NCBI Taxonomy" id="475299"/>
    <lineage>
        <taxon>Bacteria</taxon>
        <taxon>Pseudomonadati</taxon>
        <taxon>Bacteroidota</taxon>
        <taxon>Cytophagia</taxon>
        <taxon>Cytophagales</taxon>
        <taxon>Cyclobacteriaceae</taxon>
        <taxon>Algoriphagus</taxon>
    </lineage>
</organism>
<comment type="function">
    <text evidence="10">IGPS catalyzes the conversion of PRFAR and glutamine to IGP, AICAR and glutamate. The HisH subunit catalyzes the hydrolysis of glutamine to glutamate and ammonia as part of the synthesis of IGP and AICAR. The resulting ammonia molecule is channeled to the active site of HisF.</text>
</comment>
<comment type="catalytic activity">
    <reaction evidence="9 10">
        <text>L-glutamine + H2O = L-glutamate + NH4(+)</text>
        <dbReference type="Rhea" id="RHEA:15889"/>
        <dbReference type="ChEBI" id="CHEBI:15377"/>
        <dbReference type="ChEBI" id="CHEBI:28938"/>
        <dbReference type="ChEBI" id="CHEBI:29985"/>
        <dbReference type="ChEBI" id="CHEBI:58359"/>
        <dbReference type="EC" id="3.5.1.2"/>
    </reaction>
</comment>
<dbReference type="GO" id="GO:0000107">
    <property type="term" value="F:imidazoleglycerol-phosphate synthase activity"/>
    <property type="evidence" value="ECO:0007669"/>
    <property type="project" value="UniProtKB-UniRule"/>
</dbReference>
<dbReference type="RefSeq" id="WP_111393469.1">
    <property type="nucleotide sequence ID" value="NZ_QKTX01000010.1"/>
</dbReference>
<keyword evidence="13" id="KW-0808">Transferase</keyword>
<dbReference type="GO" id="GO:0016829">
    <property type="term" value="F:lyase activity"/>
    <property type="evidence" value="ECO:0007669"/>
    <property type="project" value="UniProtKB-KW"/>
</dbReference>
<dbReference type="PANTHER" id="PTHR42701">
    <property type="entry name" value="IMIDAZOLE GLYCEROL PHOSPHATE SYNTHASE SUBUNIT HISH"/>
    <property type="match status" value="1"/>
</dbReference>
<keyword evidence="3 10" id="KW-0028">Amino-acid biosynthesis</keyword>
<dbReference type="NCBIfam" id="TIGR01855">
    <property type="entry name" value="IMP_synth_hisH"/>
    <property type="match status" value="1"/>
</dbReference>
<dbReference type="GO" id="GO:0000105">
    <property type="term" value="P:L-histidine biosynthetic process"/>
    <property type="evidence" value="ECO:0007669"/>
    <property type="project" value="UniProtKB-UniRule"/>
</dbReference>
<dbReference type="OrthoDB" id="9807137at2"/>
<feature type="domain" description="Glutamine amidotransferase" evidence="12">
    <location>
        <begin position="4"/>
        <end position="201"/>
    </location>
</feature>
<dbReference type="PANTHER" id="PTHR42701:SF1">
    <property type="entry name" value="IMIDAZOLE GLYCEROL PHOSPHATE SYNTHASE SUBUNIT HISH"/>
    <property type="match status" value="1"/>
</dbReference>
<dbReference type="GO" id="GO:0004359">
    <property type="term" value="F:glutaminase activity"/>
    <property type="evidence" value="ECO:0007669"/>
    <property type="project" value="UniProtKB-EC"/>
</dbReference>
<dbReference type="InterPro" id="IPR029062">
    <property type="entry name" value="Class_I_gatase-like"/>
</dbReference>
<reference evidence="13 14" key="1">
    <citation type="submission" date="2018-06" db="EMBL/GenBank/DDBJ databases">
        <title>Genomic Encyclopedia of Archaeal and Bacterial Type Strains, Phase II (KMG-II): from individual species to whole genera.</title>
        <authorList>
            <person name="Goeker M."/>
        </authorList>
    </citation>
    <scope>NUCLEOTIDE SEQUENCE [LARGE SCALE GENOMIC DNA]</scope>
    <source>
        <strain evidence="13 14">T4</strain>
    </source>
</reference>
<dbReference type="UniPathway" id="UPA00031">
    <property type="reaction ID" value="UER00010"/>
</dbReference>
<dbReference type="EMBL" id="QKTX01000010">
    <property type="protein sequence ID" value="PZV81476.1"/>
    <property type="molecule type" value="Genomic_DNA"/>
</dbReference>
<keyword evidence="4 10" id="KW-0378">Hydrolase</keyword>
<keyword evidence="10" id="KW-0963">Cytoplasm</keyword>
<dbReference type="PROSITE" id="PS51273">
    <property type="entry name" value="GATASE_TYPE_1"/>
    <property type="match status" value="1"/>
</dbReference>
<evidence type="ECO:0000256" key="1">
    <source>
        <dbReference type="ARBA" id="ARBA00005091"/>
    </source>
</evidence>
<evidence type="ECO:0000256" key="4">
    <source>
        <dbReference type="ARBA" id="ARBA00022801"/>
    </source>
</evidence>
<evidence type="ECO:0000256" key="10">
    <source>
        <dbReference type="HAMAP-Rule" id="MF_00278"/>
    </source>
</evidence>
<evidence type="ECO:0000256" key="2">
    <source>
        <dbReference type="ARBA" id="ARBA00011152"/>
    </source>
</evidence>
<evidence type="ECO:0000313" key="14">
    <source>
        <dbReference type="Proteomes" id="UP000248917"/>
    </source>
</evidence>
<evidence type="ECO:0000256" key="6">
    <source>
        <dbReference type="ARBA" id="ARBA00023102"/>
    </source>
</evidence>
<name>A0A326RYQ1_9BACT</name>
<keyword evidence="7 10" id="KW-0456">Lyase</keyword>
<keyword evidence="14" id="KW-1185">Reference proteome</keyword>
<dbReference type="InterPro" id="IPR017926">
    <property type="entry name" value="GATASE"/>
</dbReference>
<dbReference type="EC" id="4.3.2.10" evidence="10"/>
<evidence type="ECO:0000256" key="11">
    <source>
        <dbReference type="PIRSR" id="PIRSR000495-1"/>
    </source>
</evidence>
<comment type="subcellular location">
    <subcellularLocation>
        <location evidence="10">Cytoplasm</location>
    </subcellularLocation>
</comment>
<dbReference type="HAMAP" id="MF_00278">
    <property type="entry name" value="HisH"/>
    <property type="match status" value="1"/>
</dbReference>
<comment type="catalytic activity">
    <reaction evidence="8 10">
        <text>5-[(5-phospho-1-deoxy-D-ribulos-1-ylimino)methylamino]-1-(5-phospho-beta-D-ribosyl)imidazole-4-carboxamide + L-glutamine = D-erythro-1-(imidazol-4-yl)glycerol 3-phosphate + 5-amino-1-(5-phospho-beta-D-ribosyl)imidazole-4-carboxamide + L-glutamate + H(+)</text>
        <dbReference type="Rhea" id="RHEA:24793"/>
        <dbReference type="ChEBI" id="CHEBI:15378"/>
        <dbReference type="ChEBI" id="CHEBI:29985"/>
        <dbReference type="ChEBI" id="CHEBI:58278"/>
        <dbReference type="ChEBI" id="CHEBI:58359"/>
        <dbReference type="ChEBI" id="CHEBI:58475"/>
        <dbReference type="ChEBI" id="CHEBI:58525"/>
        <dbReference type="EC" id="4.3.2.10"/>
    </reaction>
</comment>
<keyword evidence="5 10" id="KW-0315">Glutamine amidotransferase</keyword>
<dbReference type="Pfam" id="PF00117">
    <property type="entry name" value="GATase"/>
    <property type="match status" value="1"/>
</dbReference>
<evidence type="ECO:0000256" key="8">
    <source>
        <dbReference type="ARBA" id="ARBA00047838"/>
    </source>
</evidence>
<feature type="active site" evidence="10 11">
    <location>
        <position position="188"/>
    </location>
</feature>
<dbReference type="InterPro" id="IPR010139">
    <property type="entry name" value="Imidazole-glycPsynth_HisH"/>
</dbReference>